<protein>
    <submittedName>
        <fullName evidence="1">Uncharacterized protein</fullName>
    </submittedName>
</protein>
<dbReference type="AlphaFoldDB" id="A0A4Y2BTF5"/>
<gene>
    <name evidence="1" type="ORF">AVEN_235673_1</name>
</gene>
<dbReference type="Proteomes" id="UP000499080">
    <property type="component" value="Unassembled WGS sequence"/>
</dbReference>
<proteinExistence type="predicted"/>
<evidence type="ECO:0000313" key="1">
    <source>
        <dbReference type="EMBL" id="GBL94596.1"/>
    </source>
</evidence>
<dbReference type="EMBL" id="BGPR01000103">
    <property type="protein sequence ID" value="GBL94596.1"/>
    <property type="molecule type" value="Genomic_DNA"/>
</dbReference>
<sequence>MEKLHEEVHIDRGEDILIDVNTCGLVTSCREKCWRKCPKWKRKPMEVSLLVGWLNLDCFYRRGEKDVPLAGKDVPDCEWEKLHEGVHINGGEKTQLDLITCELPIISQIVNLVTAFIPRYDLKQTKIINNF</sequence>
<reference evidence="1 2" key="1">
    <citation type="journal article" date="2019" name="Sci. Rep.">
        <title>Orb-weaving spider Araneus ventricosus genome elucidates the spidroin gene catalogue.</title>
        <authorList>
            <person name="Kono N."/>
            <person name="Nakamura H."/>
            <person name="Ohtoshi R."/>
            <person name="Moran D.A.P."/>
            <person name="Shinohara A."/>
            <person name="Yoshida Y."/>
            <person name="Fujiwara M."/>
            <person name="Mori M."/>
            <person name="Tomita M."/>
            <person name="Arakawa K."/>
        </authorList>
    </citation>
    <scope>NUCLEOTIDE SEQUENCE [LARGE SCALE GENOMIC DNA]</scope>
</reference>
<organism evidence="1 2">
    <name type="scientific">Araneus ventricosus</name>
    <name type="common">Orbweaver spider</name>
    <name type="synonym">Epeira ventricosa</name>
    <dbReference type="NCBI Taxonomy" id="182803"/>
    <lineage>
        <taxon>Eukaryota</taxon>
        <taxon>Metazoa</taxon>
        <taxon>Ecdysozoa</taxon>
        <taxon>Arthropoda</taxon>
        <taxon>Chelicerata</taxon>
        <taxon>Arachnida</taxon>
        <taxon>Araneae</taxon>
        <taxon>Araneomorphae</taxon>
        <taxon>Entelegynae</taxon>
        <taxon>Araneoidea</taxon>
        <taxon>Araneidae</taxon>
        <taxon>Araneus</taxon>
    </lineage>
</organism>
<name>A0A4Y2BTF5_ARAVE</name>
<accession>A0A4Y2BTF5</accession>
<keyword evidence="2" id="KW-1185">Reference proteome</keyword>
<evidence type="ECO:0000313" key="2">
    <source>
        <dbReference type="Proteomes" id="UP000499080"/>
    </source>
</evidence>
<comment type="caution">
    <text evidence="1">The sequence shown here is derived from an EMBL/GenBank/DDBJ whole genome shotgun (WGS) entry which is preliminary data.</text>
</comment>